<gene>
    <name evidence="2" type="ORF">HMPREF0889_1411</name>
    <name evidence="3" type="ORF">HMPREF1039_1370</name>
</gene>
<dbReference type="Gene3D" id="3.30.420.130">
    <property type="entry name" value="Dinitrogenase iron-molybdenum cofactor biosynthesis domain"/>
    <property type="match status" value="1"/>
</dbReference>
<dbReference type="STRING" id="699218.HMPREF0889_1411"/>
<dbReference type="eggNOG" id="COG1433">
    <property type="taxonomic scope" value="Bacteria"/>
</dbReference>
<proteinExistence type="predicted"/>
<dbReference type="Proteomes" id="UP000004018">
    <property type="component" value="Unassembled WGS sequence"/>
</dbReference>
<dbReference type="Proteomes" id="UP000003242">
    <property type="component" value="Unassembled WGS sequence"/>
</dbReference>
<evidence type="ECO:0000313" key="4">
    <source>
        <dbReference type="Proteomes" id="UP000003242"/>
    </source>
</evidence>
<name>D3LTW1_9FIRM</name>
<dbReference type="EMBL" id="AFIJ01000036">
    <property type="protein sequence ID" value="EGL39518.1"/>
    <property type="molecule type" value="Genomic_DNA"/>
</dbReference>
<reference evidence="2" key="2">
    <citation type="submission" date="2009-12" db="EMBL/GenBank/DDBJ databases">
        <authorList>
            <person name="Madupu R."/>
            <person name="Durkin A.S."/>
            <person name="Torralba M."/>
            <person name="Methe B."/>
            <person name="Sutton G.G."/>
            <person name="Strausberg R.L."/>
            <person name="Nelson K.E."/>
        </authorList>
    </citation>
    <scope>NUCLEOTIDE SEQUENCE</scope>
    <source>
        <strain evidence="2">28L</strain>
    </source>
</reference>
<dbReference type="OrthoDB" id="280278at2"/>
<evidence type="ECO:0000313" key="5">
    <source>
        <dbReference type="Proteomes" id="UP000004018"/>
    </source>
</evidence>
<comment type="caution">
    <text evidence="2">The sequence shown here is derived from an EMBL/GenBank/DDBJ whole genome shotgun (WGS) entry which is preliminary data.</text>
</comment>
<dbReference type="RefSeq" id="WP_007391474.1">
    <property type="nucleotide sequence ID" value="NZ_ADGP01000013.1"/>
</dbReference>
<accession>D3LTW1</accession>
<feature type="domain" description="Dinitrogenase iron-molybdenum cofactor biosynthesis" evidence="1">
    <location>
        <begin position="10"/>
        <end position="96"/>
    </location>
</feature>
<dbReference type="SUPFAM" id="SSF53146">
    <property type="entry name" value="Nitrogenase accessory factor-like"/>
    <property type="match status" value="1"/>
</dbReference>
<organism evidence="2 4">
    <name type="scientific">Megasphaera lornae</name>
    <dbReference type="NCBI Taxonomy" id="1000568"/>
    <lineage>
        <taxon>Bacteria</taxon>
        <taxon>Bacillati</taxon>
        <taxon>Bacillota</taxon>
        <taxon>Negativicutes</taxon>
        <taxon>Veillonellales</taxon>
        <taxon>Veillonellaceae</taxon>
        <taxon>Megasphaera</taxon>
    </lineage>
</organism>
<dbReference type="Pfam" id="PF02579">
    <property type="entry name" value="Nitro_FeMo-Co"/>
    <property type="match status" value="1"/>
</dbReference>
<evidence type="ECO:0000259" key="1">
    <source>
        <dbReference type="Pfam" id="PF02579"/>
    </source>
</evidence>
<protein>
    <submittedName>
        <fullName evidence="2">Dinitrogenase iron-molybdenum cofactor</fullName>
    </submittedName>
</protein>
<reference evidence="3 5" key="3">
    <citation type="submission" date="2011-04" db="EMBL/GenBank/DDBJ databases">
        <authorList>
            <person name="Harkins D.M."/>
            <person name="Madupu R."/>
            <person name="Durkin A.S."/>
            <person name="Torralba M."/>
            <person name="Methe B."/>
            <person name="Sutton G.G."/>
            <person name="Nelson K.E."/>
        </authorList>
    </citation>
    <scope>NUCLEOTIDE SEQUENCE [LARGE SCALE GENOMIC DNA]</scope>
    <source>
        <strain evidence="3 5">UPII 199-6</strain>
    </source>
</reference>
<dbReference type="AlphaFoldDB" id="D3LTW1"/>
<dbReference type="InterPro" id="IPR003731">
    <property type="entry name" value="Di-Nase_FeMo-co_biosynth"/>
</dbReference>
<keyword evidence="5" id="KW-1185">Reference proteome</keyword>
<sequence>MIVAVPYDAGHIFQHFGKAKEFKFYTIQGSHIISSQISATAGAGHGAVIAFLQAHGTTEVICGGIGAGAQQGLQAAHIVLHAGITMAADEAVTALLQGTLTDGIASCCDKH</sequence>
<reference evidence="4" key="1">
    <citation type="submission" date="2009-12" db="EMBL/GenBank/DDBJ databases">
        <title>Sequence of Clostridiales genomosp. BVAB3 str. UPII9-5.</title>
        <authorList>
            <person name="Madupu R."/>
            <person name="Durkin A.S."/>
            <person name="Torralba M."/>
            <person name="Methe B."/>
            <person name="Sutton G.G."/>
            <person name="Strausberg R.L."/>
            <person name="Nelson K.E."/>
        </authorList>
    </citation>
    <scope>NUCLEOTIDE SEQUENCE [LARGE SCALE GENOMIC DNA]</scope>
    <source>
        <strain evidence="4">28L</strain>
    </source>
</reference>
<evidence type="ECO:0000313" key="2">
    <source>
        <dbReference type="EMBL" id="EFD94427.1"/>
    </source>
</evidence>
<dbReference type="PANTHER" id="PTHR33937">
    <property type="entry name" value="IRON-MOLYBDENUM PROTEIN-RELATED-RELATED"/>
    <property type="match status" value="1"/>
</dbReference>
<dbReference type="InterPro" id="IPR036105">
    <property type="entry name" value="DiNase_FeMo-co_biosyn_sf"/>
</dbReference>
<dbReference type="EMBL" id="ADGP01000013">
    <property type="protein sequence ID" value="EFD94427.1"/>
    <property type="molecule type" value="Genomic_DNA"/>
</dbReference>
<dbReference type="InterPro" id="IPR051840">
    <property type="entry name" value="NifX/NifY_domain"/>
</dbReference>
<dbReference type="PANTHER" id="PTHR33937:SF2">
    <property type="entry name" value="DINITROGENASE IRON-MOLYBDENUM COFACTOR BIOSYNTHESIS DOMAIN-CONTAINING PROTEIN"/>
    <property type="match status" value="1"/>
</dbReference>
<evidence type="ECO:0000313" key="3">
    <source>
        <dbReference type="EMBL" id="EGL39518.1"/>
    </source>
</evidence>